<protein>
    <recommendedName>
        <fullName evidence="1">HTH cro/C1-type domain-containing protein</fullName>
    </recommendedName>
</protein>
<name>A0A382ZP41_9ZZZZ</name>
<dbReference type="AlphaFoldDB" id="A0A382ZP41"/>
<organism evidence="2">
    <name type="scientific">marine metagenome</name>
    <dbReference type="NCBI Taxonomy" id="408172"/>
    <lineage>
        <taxon>unclassified sequences</taxon>
        <taxon>metagenomes</taxon>
        <taxon>ecological metagenomes</taxon>
    </lineage>
</organism>
<dbReference type="CDD" id="cd00093">
    <property type="entry name" value="HTH_XRE"/>
    <property type="match status" value="1"/>
</dbReference>
<sequence length="105" mass="11696">VITQSRTSVGITQVSGEAILPFADICAPSKETSRETLISLRRSLGLSRGHMASLLGVRKDHLRRWEKGLRSPSRPAQKLIWLIDSMANKPENLRDSISIITWGKC</sequence>
<dbReference type="GO" id="GO:0003677">
    <property type="term" value="F:DNA binding"/>
    <property type="evidence" value="ECO:0007669"/>
    <property type="project" value="InterPro"/>
</dbReference>
<feature type="non-terminal residue" evidence="2">
    <location>
        <position position="1"/>
    </location>
</feature>
<dbReference type="InterPro" id="IPR010982">
    <property type="entry name" value="Lambda_DNA-bd_dom_sf"/>
</dbReference>
<proteinExistence type="predicted"/>
<feature type="domain" description="HTH cro/C1-type" evidence="1">
    <location>
        <begin position="37"/>
        <end position="73"/>
    </location>
</feature>
<gene>
    <name evidence="2" type="ORF">METZ01_LOCUS449709</name>
</gene>
<dbReference type="SUPFAM" id="SSF47413">
    <property type="entry name" value="lambda repressor-like DNA-binding domains"/>
    <property type="match status" value="1"/>
</dbReference>
<accession>A0A382ZP41</accession>
<dbReference type="InterPro" id="IPR001387">
    <property type="entry name" value="Cro/C1-type_HTH"/>
</dbReference>
<evidence type="ECO:0000313" key="2">
    <source>
        <dbReference type="EMBL" id="SVD96855.1"/>
    </source>
</evidence>
<dbReference type="PROSITE" id="PS50943">
    <property type="entry name" value="HTH_CROC1"/>
    <property type="match status" value="1"/>
</dbReference>
<dbReference type="EMBL" id="UINC01185245">
    <property type="protein sequence ID" value="SVD96855.1"/>
    <property type="molecule type" value="Genomic_DNA"/>
</dbReference>
<evidence type="ECO:0000259" key="1">
    <source>
        <dbReference type="PROSITE" id="PS50943"/>
    </source>
</evidence>
<reference evidence="2" key="1">
    <citation type="submission" date="2018-05" db="EMBL/GenBank/DDBJ databases">
        <authorList>
            <person name="Lanie J.A."/>
            <person name="Ng W.-L."/>
            <person name="Kazmierczak K.M."/>
            <person name="Andrzejewski T.M."/>
            <person name="Davidsen T.M."/>
            <person name="Wayne K.J."/>
            <person name="Tettelin H."/>
            <person name="Glass J.I."/>
            <person name="Rusch D."/>
            <person name="Podicherti R."/>
            <person name="Tsui H.-C.T."/>
            <person name="Winkler M.E."/>
        </authorList>
    </citation>
    <scope>NUCLEOTIDE SEQUENCE</scope>
</reference>
<dbReference type="Gene3D" id="1.10.260.40">
    <property type="entry name" value="lambda repressor-like DNA-binding domains"/>
    <property type="match status" value="1"/>
</dbReference>